<keyword evidence="2" id="KW-1133">Transmembrane helix</keyword>
<dbReference type="EMBL" id="KV005758">
    <property type="protein sequence ID" value="KZV33512.1"/>
    <property type="molecule type" value="Genomic_DNA"/>
</dbReference>
<dbReference type="Pfam" id="PF01554">
    <property type="entry name" value="MatE"/>
    <property type="match status" value="1"/>
</dbReference>
<gene>
    <name evidence="3" type="ORF">F511_38658</name>
</gene>
<feature type="transmembrane region" description="Helical" evidence="2">
    <location>
        <begin position="45"/>
        <end position="69"/>
    </location>
</feature>
<evidence type="ECO:0000313" key="3">
    <source>
        <dbReference type="EMBL" id="KZV33512.1"/>
    </source>
</evidence>
<sequence length="242" mass="26303">MGSLCISSWFVVFGEFIYIFGGCFADSWKGFTVASLKDILPVVKLSISSGFMVCLEMWYNAILVLIAGYMKNAEVSISAFSVCININGWEFMICLGLLGAACVRVANELGRGDAKAVVFSIKVVLSTTVTLGVFFWILCLVFGKKIGYLFSNDESVVHTVSDLSVLLAFSMLFNSVYPVFSGVAVGAGLQARVAIINFVCFYLVGLPIGLILGYVTSLQVKVIKAFPLRLTKDLPFDSLKLL</sequence>
<comment type="similarity">
    <text evidence="1">Belongs to the multi antimicrobial extrusion (MATE) (TC 2.A.66.1) family.</text>
</comment>
<feature type="transmembrane region" description="Helical" evidence="2">
    <location>
        <begin position="163"/>
        <end position="187"/>
    </location>
</feature>
<protein>
    <submittedName>
        <fullName evidence="3">Protein TRANSPARENT TESTA 12-like</fullName>
    </submittedName>
</protein>
<reference evidence="3 4" key="1">
    <citation type="journal article" date="2015" name="Proc. Natl. Acad. Sci. U.S.A.">
        <title>The resurrection genome of Boea hygrometrica: A blueprint for survival of dehydration.</title>
        <authorList>
            <person name="Xiao L."/>
            <person name="Yang G."/>
            <person name="Zhang L."/>
            <person name="Yang X."/>
            <person name="Zhao S."/>
            <person name="Ji Z."/>
            <person name="Zhou Q."/>
            <person name="Hu M."/>
            <person name="Wang Y."/>
            <person name="Chen M."/>
            <person name="Xu Y."/>
            <person name="Jin H."/>
            <person name="Xiao X."/>
            <person name="Hu G."/>
            <person name="Bao F."/>
            <person name="Hu Y."/>
            <person name="Wan P."/>
            <person name="Li L."/>
            <person name="Deng X."/>
            <person name="Kuang T."/>
            <person name="Xiang C."/>
            <person name="Zhu J.K."/>
            <person name="Oliver M.J."/>
            <person name="He Y."/>
        </authorList>
    </citation>
    <scope>NUCLEOTIDE SEQUENCE [LARGE SCALE GENOMIC DNA]</scope>
    <source>
        <strain evidence="4">cv. XS01</strain>
    </source>
</reference>
<accession>A0A2Z7BGL7</accession>
<keyword evidence="2" id="KW-0812">Transmembrane</keyword>
<dbReference type="GO" id="GO:0015297">
    <property type="term" value="F:antiporter activity"/>
    <property type="evidence" value="ECO:0007669"/>
    <property type="project" value="InterPro"/>
</dbReference>
<dbReference type="OrthoDB" id="2126698at2759"/>
<dbReference type="GO" id="GO:0042910">
    <property type="term" value="F:xenobiotic transmembrane transporter activity"/>
    <property type="evidence" value="ECO:0007669"/>
    <property type="project" value="InterPro"/>
</dbReference>
<evidence type="ECO:0000256" key="1">
    <source>
        <dbReference type="ARBA" id="ARBA00010199"/>
    </source>
</evidence>
<dbReference type="InterPro" id="IPR002528">
    <property type="entry name" value="MATE_fam"/>
</dbReference>
<dbReference type="PANTHER" id="PTHR11206">
    <property type="entry name" value="MULTIDRUG RESISTANCE PROTEIN"/>
    <property type="match status" value="1"/>
</dbReference>
<proteinExistence type="inferred from homology"/>
<keyword evidence="4" id="KW-1185">Reference proteome</keyword>
<evidence type="ECO:0000313" key="4">
    <source>
        <dbReference type="Proteomes" id="UP000250235"/>
    </source>
</evidence>
<organism evidence="3 4">
    <name type="scientific">Dorcoceras hygrometricum</name>
    <dbReference type="NCBI Taxonomy" id="472368"/>
    <lineage>
        <taxon>Eukaryota</taxon>
        <taxon>Viridiplantae</taxon>
        <taxon>Streptophyta</taxon>
        <taxon>Embryophyta</taxon>
        <taxon>Tracheophyta</taxon>
        <taxon>Spermatophyta</taxon>
        <taxon>Magnoliopsida</taxon>
        <taxon>eudicotyledons</taxon>
        <taxon>Gunneridae</taxon>
        <taxon>Pentapetalae</taxon>
        <taxon>asterids</taxon>
        <taxon>lamiids</taxon>
        <taxon>Lamiales</taxon>
        <taxon>Gesneriaceae</taxon>
        <taxon>Didymocarpoideae</taxon>
        <taxon>Trichosporeae</taxon>
        <taxon>Loxocarpinae</taxon>
        <taxon>Dorcoceras</taxon>
    </lineage>
</organism>
<dbReference type="AlphaFoldDB" id="A0A2Z7BGL7"/>
<feature type="transmembrane region" description="Helical" evidence="2">
    <location>
        <begin position="194"/>
        <end position="215"/>
    </location>
</feature>
<name>A0A2Z7BGL7_9LAMI</name>
<evidence type="ECO:0000256" key="2">
    <source>
        <dbReference type="SAM" id="Phobius"/>
    </source>
</evidence>
<dbReference type="Proteomes" id="UP000250235">
    <property type="component" value="Unassembled WGS sequence"/>
</dbReference>
<feature type="transmembrane region" description="Helical" evidence="2">
    <location>
        <begin position="119"/>
        <end position="143"/>
    </location>
</feature>
<keyword evidence="2" id="KW-0472">Membrane</keyword>
<feature type="transmembrane region" description="Helical" evidence="2">
    <location>
        <begin position="6"/>
        <end position="25"/>
    </location>
</feature>
<dbReference type="GO" id="GO:0016020">
    <property type="term" value="C:membrane"/>
    <property type="evidence" value="ECO:0007669"/>
    <property type="project" value="InterPro"/>
</dbReference>